<evidence type="ECO:0000313" key="2">
    <source>
        <dbReference type="Proteomes" id="UP001056120"/>
    </source>
</evidence>
<protein>
    <submittedName>
        <fullName evidence="1">Uncharacterized protein</fullName>
    </submittedName>
</protein>
<name>A0ACB9GQ93_9ASTR</name>
<accession>A0ACB9GQ93</accession>
<organism evidence="1 2">
    <name type="scientific">Smallanthus sonchifolius</name>
    <dbReference type="NCBI Taxonomy" id="185202"/>
    <lineage>
        <taxon>Eukaryota</taxon>
        <taxon>Viridiplantae</taxon>
        <taxon>Streptophyta</taxon>
        <taxon>Embryophyta</taxon>
        <taxon>Tracheophyta</taxon>
        <taxon>Spermatophyta</taxon>
        <taxon>Magnoliopsida</taxon>
        <taxon>eudicotyledons</taxon>
        <taxon>Gunneridae</taxon>
        <taxon>Pentapetalae</taxon>
        <taxon>asterids</taxon>
        <taxon>campanulids</taxon>
        <taxon>Asterales</taxon>
        <taxon>Asteraceae</taxon>
        <taxon>Asteroideae</taxon>
        <taxon>Heliantheae alliance</taxon>
        <taxon>Millerieae</taxon>
        <taxon>Smallanthus</taxon>
    </lineage>
</organism>
<reference evidence="2" key="1">
    <citation type="journal article" date="2022" name="Mol. Ecol. Resour.">
        <title>The genomes of chicory, endive, great burdock and yacon provide insights into Asteraceae palaeo-polyploidization history and plant inulin production.</title>
        <authorList>
            <person name="Fan W."/>
            <person name="Wang S."/>
            <person name="Wang H."/>
            <person name="Wang A."/>
            <person name="Jiang F."/>
            <person name="Liu H."/>
            <person name="Zhao H."/>
            <person name="Xu D."/>
            <person name="Zhang Y."/>
        </authorList>
    </citation>
    <scope>NUCLEOTIDE SEQUENCE [LARGE SCALE GENOMIC DNA]</scope>
    <source>
        <strain evidence="2">cv. Yunnan</strain>
    </source>
</reference>
<comment type="caution">
    <text evidence="1">The sequence shown here is derived from an EMBL/GenBank/DDBJ whole genome shotgun (WGS) entry which is preliminary data.</text>
</comment>
<dbReference type="Proteomes" id="UP001056120">
    <property type="component" value="Linkage Group LG14"/>
</dbReference>
<keyword evidence="2" id="KW-1185">Reference proteome</keyword>
<evidence type="ECO:0000313" key="1">
    <source>
        <dbReference type="EMBL" id="KAI3785236.1"/>
    </source>
</evidence>
<reference evidence="1 2" key="2">
    <citation type="journal article" date="2022" name="Mol. Ecol. Resour.">
        <title>The genomes of chicory, endive, great burdock and yacon provide insights into Asteraceae paleo-polyploidization history and plant inulin production.</title>
        <authorList>
            <person name="Fan W."/>
            <person name="Wang S."/>
            <person name="Wang H."/>
            <person name="Wang A."/>
            <person name="Jiang F."/>
            <person name="Liu H."/>
            <person name="Zhao H."/>
            <person name="Xu D."/>
            <person name="Zhang Y."/>
        </authorList>
    </citation>
    <scope>NUCLEOTIDE SEQUENCE [LARGE SCALE GENOMIC DNA]</scope>
    <source>
        <strain evidence="2">cv. Yunnan</strain>
        <tissue evidence="1">Leaves</tissue>
    </source>
</reference>
<gene>
    <name evidence="1" type="ORF">L1987_44351</name>
</gene>
<proteinExistence type="predicted"/>
<sequence>MSGLIFMFKDYSMELDFCLSTISKYPLSLPPKKPSSVLVSVFSAAALEQSLLYQVLKVDTSIFQQFLRNLRNG</sequence>
<dbReference type="EMBL" id="CM042031">
    <property type="protein sequence ID" value="KAI3785236.1"/>
    <property type="molecule type" value="Genomic_DNA"/>
</dbReference>